<dbReference type="Gene3D" id="3.30.200.20">
    <property type="entry name" value="Phosphorylase Kinase, domain 1"/>
    <property type="match status" value="1"/>
</dbReference>
<dbReference type="EC" id="2.7.11.1" evidence="9"/>
<evidence type="ECO:0000256" key="3">
    <source>
        <dbReference type="ARBA" id="ARBA00022741"/>
    </source>
</evidence>
<evidence type="ECO:0000256" key="4">
    <source>
        <dbReference type="ARBA" id="ARBA00022777"/>
    </source>
</evidence>
<comment type="similarity">
    <text evidence="7">Belongs to the protein kinase superfamily.</text>
</comment>
<dbReference type="Gene3D" id="1.10.510.10">
    <property type="entry name" value="Transferase(Phosphotransferase) domain 1"/>
    <property type="match status" value="1"/>
</dbReference>
<dbReference type="InterPro" id="IPR000719">
    <property type="entry name" value="Prot_kinase_dom"/>
</dbReference>
<dbReference type="EMBL" id="CP046236">
    <property type="protein sequence ID" value="WFD48873.1"/>
    <property type="molecule type" value="Genomic_DNA"/>
</dbReference>
<evidence type="ECO:0000256" key="6">
    <source>
        <dbReference type="PROSITE-ProRule" id="PRU10141"/>
    </source>
</evidence>
<name>A0ABY8EXN7_MALFU</name>
<dbReference type="PROSITE" id="PS50011">
    <property type="entry name" value="PROTEIN_KINASE_DOM"/>
    <property type="match status" value="1"/>
</dbReference>
<dbReference type="InterPro" id="IPR050494">
    <property type="entry name" value="Ser_Thr_dual-spec_kinase"/>
</dbReference>
<gene>
    <name evidence="9" type="primary">PRP4</name>
    <name evidence="9" type="ORF">GLX27_003544</name>
</gene>
<feature type="domain" description="Protein kinase" evidence="8">
    <location>
        <begin position="86"/>
        <end position="405"/>
    </location>
</feature>
<dbReference type="InterPro" id="IPR008271">
    <property type="entry name" value="Ser/Thr_kinase_AS"/>
</dbReference>
<organism evidence="9 10">
    <name type="scientific">Malassezia furfur</name>
    <name type="common">Pityriasis versicolor infection agent</name>
    <name type="synonym">Pityrosporum furfur</name>
    <dbReference type="NCBI Taxonomy" id="55194"/>
    <lineage>
        <taxon>Eukaryota</taxon>
        <taxon>Fungi</taxon>
        <taxon>Dikarya</taxon>
        <taxon>Basidiomycota</taxon>
        <taxon>Ustilaginomycotina</taxon>
        <taxon>Malasseziomycetes</taxon>
        <taxon>Malasseziales</taxon>
        <taxon>Malasseziaceae</taxon>
        <taxon>Malassezia</taxon>
    </lineage>
</organism>
<evidence type="ECO:0000259" key="8">
    <source>
        <dbReference type="PROSITE" id="PS50011"/>
    </source>
</evidence>
<evidence type="ECO:0000256" key="2">
    <source>
        <dbReference type="ARBA" id="ARBA00022679"/>
    </source>
</evidence>
<evidence type="ECO:0000256" key="5">
    <source>
        <dbReference type="ARBA" id="ARBA00022840"/>
    </source>
</evidence>
<dbReference type="SMART" id="SM00220">
    <property type="entry name" value="S_TKc"/>
    <property type="match status" value="1"/>
</dbReference>
<evidence type="ECO:0000313" key="10">
    <source>
        <dbReference type="Proteomes" id="UP000818624"/>
    </source>
</evidence>
<dbReference type="PROSITE" id="PS00107">
    <property type="entry name" value="PROTEIN_KINASE_ATP"/>
    <property type="match status" value="1"/>
</dbReference>
<keyword evidence="4 9" id="KW-0418">Kinase</keyword>
<keyword evidence="1 7" id="KW-0723">Serine/threonine-protein kinase</keyword>
<dbReference type="Pfam" id="PF00069">
    <property type="entry name" value="Pkinase"/>
    <property type="match status" value="1"/>
</dbReference>
<dbReference type="PROSITE" id="PS00108">
    <property type="entry name" value="PROTEIN_KINASE_ST"/>
    <property type="match status" value="1"/>
</dbReference>
<evidence type="ECO:0000256" key="1">
    <source>
        <dbReference type="ARBA" id="ARBA00022527"/>
    </source>
</evidence>
<dbReference type="PANTHER" id="PTHR24058:SF103">
    <property type="entry name" value="SERINE_THREONINE-PROTEIN KINASE PRP4 HOMOLOG"/>
    <property type="match status" value="1"/>
</dbReference>
<dbReference type="SUPFAM" id="SSF56112">
    <property type="entry name" value="Protein kinase-like (PK-like)"/>
    <property type="match status" value="1"/>
</dbReference>
<keyword evidence="5 6" id="KW-0067">ATP-binding</keyword>
<dbReference type="InterPro" id="IPR017441">
    <property type="entry name" value="Protein_kinase_ATP_BS"/>
</dbReference>
<evidence type="ECO:0000313" key="9">
    <source>
        <dbReference type="EMBL" id="WFD48873.1"/>
    </source>
</evidence>
<keyword evidence="3 6" id="KW-0547">Nucleotide-binding</keyword>
<reference evidence="9 10" key="1">
    <citation type="journal article" date="2020" name="Elife">
        <title>Loss of centromere function drives karyotype evolution in closely related Malassezia species.</title>
        <authorList>
            <person name="Sankaranarayanan S.R."/>
            <person name="Ianiri G."/>
            <person name="Coelho M.A."/>
            <person name="Reza M.H."/>
            <person name="Thimmappa B.C."/>
            <person name="Ganguly P."/>
            <person name="Vadnala R.N."/>
            <person name="Sun S."/>
            <person name="Siddharthan R."/>
            <person name="Tellgren-Roth C."/>
            <person name="Dawson T.L."/>
            <person name="Heitman J."/>
            <person name="Sanyal K."/>
        </authorList>
    </citation>
    <scope>NUCLEOTIDE SEQUENCE [LARGE SCALE GENOMIC DNA]</scope>
    <source>
        <strain evidence="9">CBS14141</strain>
    </source>
</reference>
<dbReference type="GO" id="GO:0004674">
    <property type="term" value="F:protein serine/threonine kinase activity"/>
    <property type="evidence" value="ECO:0007669"/>
    <property type="project" value="UniProtKB-KW"/>
</dbReference>
<dbReference type="InterPro" id="IPR011009">
    <property type="entry name" value="Kinase-like_dom_sf"/>
</dbReference>
<accession>A0ABY8EXN7</accession>
<dbReference type="Proteomes" id="UP000818624">
    <property type="component" value="Chromosome 3"/>
</dbReference>
<evidence type="ECO:0000256" key="7">
    <source>
        <dbReference type="RuleBase" id="RU000304"/>
    </source>
</evidence>
<proteinExistence type="inferred from homology"/>
<dbReference type="PANTHER" id="PTHR24058">
    <property type="entry name" value="DUAL SPECIFICITY PROTEIN KINASE"/>
    <property type="match status" value="1"/>
</dbReference>
<keyword evidence="10" id="KW-1185">Reference proteome</keyword>
<feature type="binding site" evidence="6">
    <location>
        <position position="116"/>
    </location>
    <ligand>
        <name>ATP</name>
        <dbReference type="ChEBI" id="CHEBI:30616"/>
    </ligand>
</feature>
<protein>
    <submittedName>
        <fullName evidence="9">Non-specific serine/threonine protein kinase</fullName>
        <ecNumber evidence="9">2.7.11.1</ecNumber>
    </submittedName>
</protein>
<keyword evidence="2 9" id="KW-0808">Transferase</keyword>
<sequence>MEADDDEYIEIEVEDDESVDDMFNLDDTPRPKKTIRVRKDAAPLETRKLNPVAAAQATGAGLQDNWDDPDGYYRVILGEKLDGGRYQVFAILGRGMFSGVVRARDLHDNGREVAIKIARSQETMFKAGMKEIGYLEQLAAKDPEDKKHVVRLYRHFMHRGHLCMVFESLSLNLREIVKRFGKDVGLNLQAVRAYMQQALLALALLRQENLIHADIKPDNIMVNDAKTLLKLCDLGSASSTNEMEITPYLVSRFYRAPEIILGQPYGCEIDMWSMGCTLYELATGKILFPGKTNNHMLLLMQQLKGRPTTKQLKKSQFAAQHFEDNHTFLSIETDKSTGQEIVRRVNTSQPMDTMRAHLLPGDTAKQLSADELRRTQNLIDLLNRMLELDPAKRITPLEALAHPFVR</sequence>